<dbReference type="PROSITE" id="PS51375">
    <property type="entry name" value="PPR"/>
    <property type="match status" value="3"/>
</dbReference>
<dbReference type="InterPro" id="IPR046960">
    <property type="entry name" value="PPR_At4g14850-like_plant"/>
</dbReference>
<feature type="compositionally biased region" description="Acidic residues" evidence="3">
    <location>
        <begin position="640"/>
        <end position="658"/>
    </location>
</feature>
<dbReference type="InterPro" id="IPR002885">
    <property type="entry name" value="PPR_rpt"/>
</dbReference>
<evidence type="ECO:0000256" key="1">
    <source>
        <dbReference type="ARBA" id="ARBA00022737"/>
    </source>
</evidence>
<dbReference type="InterPro" id="IPR046848">
    <property type="entry name" value="E_motif"/>
</dbReference>
<dbReference type="Pfam" id="PF13041">
    <property type="entry name" value="PPR_2"/>
    <property type="match status" value="2"/>
</dbReference>
<dbReference type="Pfam" id="PF01535">
    <property type="entry name" value="PPR"/>
    <property type="match status" value="5"/>
</dbReference>
<dbReference type="Pfam" id="PF20431">
    <property type="entry name" value="E_motif"/>
    <property type="match status" value="1"/>
</dbReference>
<keyword evidence="5" id="KW-1185">Reference proteome</keyword>
<evidence type="ECO:0000256" key="3">
    <source>
        <dbReference type="SAM" id="MobiDB-lite"/>
    </source>
</evidence>
<organism evidence="4 5">
    <name type="scientific">Datura stramonium</name>
    <name type="common">Jimsonweed</name>
    <name type="synonym">Common thornapple</name>
    <dbReference type="NCBI Taxonomy" id="4076"/>
    <lineage>
        <taxon>Eukaryota</taxon>
        <taxon>Viridiplantae</taxon>
        <taxon>Streptophyta</taxon>
        <taxon>Embryophyta</taxon>
        <taxon>Tracheophyta</taxon>
        <taxon>Spermatophyta</taxon>
        <taxon>Magnoliopsida</taxon>
        <taxon>eudicotyledons</taxon>
        <taxon>Gunneridae</taxon>
        <taxon>Pentapetalae</taxon>
        <taxon>asterids</taxon>
        <taxon>lamiids</taxon>
        <taxon>Solanales</taxon>
        <taxon>Solanaceae</taxon>
        <taxon>Solanoideae</taxon>
        <taxon>Datureae</taxon>
        <taxon>Datura</taxon>
    </lineage>
</organism>
<dbReference type="Proteomes" id="UP000823775">
    <property type="component" value="Unassembled WGS sequence"/>
</dbReference>
<feature type="repeat" description="PPR" evidence="2">
    <location>
        <begin position="397"/>
        <end position="431"/>
    </location>
</feature>
<sequence length="676" mass="75613">MIRWYFINDMYAEIIGFYNCIRKGLTLFDNVVFSIVLKACSELCDIDQGSKLHCHIVKGGSPDSFVLTGLVDMYAKCGKVQSSHDVFNVILHRNVVCWTSMIVGYVHNDYAEEGLVLFNRMRDALVEGNEYTLASVVTACAKLRALHQGKWVHGYIIKIGTELNSYLVTALVDMYMKCGVIAEARVIFDELSAKDFVTWTVMIIGYSQSGYPDEALKLFTNKKWQGTLPNSIILSSVLSACTQLNNLKLGRSVHTLRIKLGLYDTTVTNALVDMYVKCGAMANGRYLFENLSYDDIIAWNSLISAYSSNGSANEGLMLFHRLRSEHLQPDEFTMVSVLSICASLGNHRVGSSFHAFTIKEGLLSSNIYVGTALVNVYARSGDAKSARVVFDEMTYRSAVTWNSMIGGYAVQGDCRNTFALLSDMIRESFEPNNIILTSILSACSHRGMIEEGWRFFYTMCKAYRFVPSMKHYKCMVDLLARAGRLEKSLDFIEKMPIQADISMFGAFLHGCSIHNRFDLGEVAVRKMLELHPHDACYYVLMSNLYASVGRWRQAYHMRELMKSKGLNKSPGCSQVNIDFENDCLKVSSIAVGKYQTTVEVVATTPHLLKRKSIFATTTASCCNNLLEQTESGHASKGNEDGEDDEDGKGDNEDEEDNEVREGDNEDGKGDNEDGED</sequence>
<comment type="caution">
    <text evidence="4">The sequence shown here is derived from an EMBL/GenBank/DDBJ whole genome shotgun (WGS) entry which is preliminary data.</text>
</comment>
<dbReference type="EMBL" id="JACEIK010003545">
    <property type="protein sequence ID" value="MCD9642139.1"/>
    <property type="molecule type" value="Genomic_DNA"/>
</dbReference>
<reference evidence="4 5" key="1">
    <citation type="journal article" date="2021" name="BMC Genomics">
        <title>Datura genome reveals duplications of psychoactive alkaloid biosynthetic genes and high mutation rate following tissue culture.</title>
        <authorList>
            <person name="Rajewski A."/>
            <person name="Carter-House D."/>
            <person name="Stajich J."/>
            <person name="Litt A."/>
        </authorList>
    </citation>
    <scope>NUCLEOTIDE SEQUENCE [LARGE SCALE GENOMIC DNA]</scope>
    <source>
        <strain evidence="4">AR-01</strain>
    </source>
</reference>
<dbReference type="InterPro" id="IPR011990">
    <property type="entry name" value="TPR-like_helical_dom_sf"/>
</dbReference>
<name>A0ABS8V5Z4_DATST</name>
<feature type="repeat" description="PPR" evidence="2">
    <location>
        <begin position="195"/>
        <end position="229"/>
    </location>
</feature>
<dbReference type="Gene3D" id="1.25.40.10">
    <property type="entry name" value="Tetratricopeptide repeat domain"/>
    <property type="match status" value="5"/>
</dbReference>
<protein>
    <recommendedName>
        <fullName evidence="6">Pentatricopeptide repeat-containing protein</fullName>
    </recommendedName>
</protein>
<proteinExistence type="predicted"/>
<keyword evidence="1" id="KW-0677">Repeat</keyword>
<dbReference type="PANTHER" id="PTHR47926:SF363">
    <property type="entry name" value="PENTATRICOPEPTIDE REPEAT-CONTAINING PROTEIN"/>
    <property type="match status" value="1"/>
</dbReference>
<dbReference type="NCBIfam" id="TIGR00756">
    <property type="entry name" value="PPR"/>
    <property type="match status" value="4"/>
</dbReference>
<dbReference type="PANTHER" id="PTHR47926">
    <property type="entry name" value="PENTATRICOPEPTIDE REPEAT-CONTAINING PROTEIN"/>
    <property type="match status" value="1"/>
</dbReference>
<evidence type="ECO:0000313" key="5">
    <source>
        <dbReference type="Proteomes" id="UP000823775"/>
    </source>
</evidence>
<feature type="compositionally biased region" description="Basic and acidic residues" evidence="3">
    <location>
        <begin position="659"/>
        <end position="676"/>
    </location>
</feature>
<evidence type="ECO:0000313" key="4">
    <source>
        <dbReference type="EMBL" id="MCD9642139.1"/>
    </source>
</evidence>
<feature type="repeat" description="PPR" evidence="2">
    <location>
        <begin position="295"/>
        <end position="329"/>
    </location>
</feature>
<evidence type="ECO:0000256" key="2">
    <source>
        <dbReference type="PROSITE-ProRule" id="PRU00708"/>
    </source>
</evidence>
<feature type="region of interest" description="Disordered" evidence="3">
    <location>
        <begin position="629"/>
        <end position="676"/>
    </location>
</feature>
<evidence type="ECO:0008006" key="6">
    <source>
        <dbReference type="Google" id="ProtNLM"/>
    </source>
</evidence>
<gene>
    <name evidence="4" type="ORF">HAX54_028806</name>
</gene>
<accession>A0ABS8V5Z4</accession>